<dbReference type="InterPro" id="IPR053163">
    <property type="entry name" value="HTH-type_regulator_Rgg"/>
</dbReference>
<keyword evidence="3" id="KW-1185">Reference proteome</keyword>
<dbReference type="RefSeq" id="WP_313793976.1">
    <property type="nucleotide sequence ID" value="NZ_CP102453.1"/>
</dbReference>
<accession>A0ABY5P727</accession>
<reference evidence="2 3" key="1">
    <citation type="submission" date="2022-08" db="EMBL/GenBank/DDBJ databases">
        <title>Aerococcaceae sp. nov isolated from spoiled eye mask.</title>
        <authorList>
            <person name="Zhou G."/>
            <person name="Xie X.-B."/>
            <person name="Shi Q.-S."/>
            <person name="Wang Y.-S."/>
            <person name="Wen X."/>
            <person name="Peng H."/>
            <person name="Yang X.-J."/>
            <person name="Tao H.-B."/>
            <person name="Huang X.-M."/>
        </authorList>
    </citation>
    <scope>NUCLEOTIDE SEQUENCE [LARGE SCALE GENOMIC DNA]</scope>
    <source>
        <strain evidence="3">DM20194951</strain>
    </source>
</reference>
<feature type="domain" description="HTH cro/C1-type" evidence="1">
    <location>
        <begin position="6"/>
        <end position="59"/>
    </location>
</feature>
<evidence type="ECO:0000313" key="3">
    <source>
        <dbReference type="Proteomes" id="UP001315967"/>
    </source>
</evidence>
<gene>
    <name evidence="2" type="ORF">NRE15_02150</name>
</gene>
<dbReference type="EMBL" id="CP102453">
    <property type="protein sequence ID" value="UUX34474.1"/>
    <property type="molecule type" value="Genomic_DNA"/>
</dbReference>
<name>A0ABY5P727_9LACT</name>
<dbReference type="InterPro" id="IPR010982">
    <property type="entry name" value="Lambda_DNA-bd_dom_sf"/>
</dbReference>
<evidence type="ECO:0000259" key="1">
    <source>
        <dbReference type="PROSITE" id="PS50943"/>
    </source>
</evidence>
<dbReference type="PANTHER" id="PTHR37038">
    <property type="entry name" value="TRANSCRIPTIONAL REGULATOR-RELATED"/>
    <property type="match status" value="1"/>
</dbReference>
<dbReference type="SMART" id="SM00530">
    <property type="entry name" value="HTH_XRE"/>
    <property type="match status" value="1"/>
</dbReference>
<dbReference type="Proteomes" id="UP001315967">
    <property type="component" value="Chromosome"/>
</dbReference>
<evidence type="ECO:0000313" key="2">
    <source>
        <dbReference type="EMBL" id="UUX34474.1"/>
    </source>
</evidence>
<dbReference type="PANTHER" id="PTHR37038:SF12">
    <property type="entry name" value="TRANSCRIPTIONAL REGULATOR"/>
    <property type="match status" value="1"/>
</dbReference>
<organism evidence="2 3">
    <name type="scientific">Fundicoccus culcitae</name>
    <dbReference type="NCBI Taxonomy" id="2969821"/>
    <lineage>
        <taxon>Bacteria</taxon>
        <taxon>Bacillati</taxon>
        <taxon>Bacillota</taxon>
        <taxon>Bacilli</taxon>
        <taxon>Lactobacillales</taxon>
        <taxon>Aerococcaceae</taxon>
        <taxon>Fundicoccus</taxon>
    </lineage>
</organism>
<dbReference type="InterPro" id="IPR001387">
    <property type="entry name" value="Cro/C1-type_HTH"/>
</dbReference>
<dbReference type="NCBIfam" id="TIGR01716">
    <property type="entry name" value="RGG_Cterm"/>
    <property type="match status" value="1"/>
</dbReference>
<dbReference type="Gene3D" id="1.25.40.400">
    <property type="match status" value="1"/>
</dbReference>
<dbReference type="Gene3D" id="1.10.260.40">
    <property type="entry name" value="lambda repressor-like DNA-binding domains"/>
    <property type="match status" value="1"/>
</dbReference>
<protein>
    <recommendedName>
        <fullName evidence="1">HTH cro/C1-type domain-containing protein</fullName>
    </recommendedName>
</protein>
<dbReference type="InterPro" id="IPR010057">
    <property type="entry name" value="Transcription_activator_Rgg_C"/>
</dbReference>
<proteinExistence type="predicted"/>
<dbReference type="CDD" id="cd00093">
    <property type="entry name" value="HTH_XRE"/>
    <property type="match status" value="1"/>
</dbReference>
<dbReference type="PROSITE" id="PS50943">
    <property type="entry name" value="HTH_CROC1"/>
    <property type="match status" value="1"/>
</dbReference>
<dbReference type="SUPFAM" id="SSF47413">
    <property type="entry name" value="lambda repressor-like DNA-binding domains"/>
    <property type="match status" value="1"/>
</dbReference>
<sequence length="282" mass="33257">MIGHKLRQIRKSRNLTLQETVNGIASVPFLSSVENNKSDITVKKFSRIIERLNISESELYQLLINPEVDSQSDFNENLFTILKSEDIFLFELTIEKEKRYYSKNKNMRHRHNIILLEQYKNYCLKSPINEQQIKKLYQYLYSVDQWGIYECNLFGNCVIFLSAEKIIQLYHIAGKNIAKVTDKKQYIQIISRIGFNIVINLLDKNDFPNAFDVIQIIKKNLEETDLYYEVNKINYLYGVYLLKTGKKSEGLTKMEEAIHFMYKMGDNTNAIVHKQKMESYLS</sequence>
<dbReference type="Pfam" id="PF21259">
    <property type="entry name" value="Rgg_C"/>
    <property type="match status" value="1"/>
</dbReference>